<feature type="transmembrane region" description="Helical" evidence="2">
    <location>
        <begin position="480"/>
        <end position="502"/>
    </location>
</feature>
<keyword evidence="2" id="KW-0812">Transmembrane</keyword>
<dbReference type="PANTHER" id="PTHR32309">
    <property type="entry name" value="TYROSINE-PROTEIN KINASE"/>
    <property type="match status" value="1"/>
</dbReference>
<feature type="coiled-coil region" evidence="1">
    <location>
        <begin position="169"/>
        <end position="270"/>
    </location>
</feature>
<evidence type="ECO:0000256" key="2">
    <source>
        <dbReference type="SAM" id="Phobius"/>
    </source>
</evidence>
<sequence>MDKAYLKDLLNSLRAELVRFRYLCVVLFIAVSFLLLFLGITWPKKFTTSAVLFADQTTIIEPLLKGSAEMTKIDRSEQAREIIWTRGIMLAVAREVGMVDKNASQEDEEQAIRRIRTGLSVKAEGNRSYFRISYVANDPDRSFEVLNAVVNVFMEDTVRKKRAESLGAYNFIDAQVQSYKKQLEQAESRLKDFNSQNTDGTESEVSTRIAALRQQIEMLNITIEESQARYKTIQQQLGTEGQYLQAKGQVDDLRQRRQTLALQLEQLLLSYEEGYPDIISIRTQIADLDTTIAKLQSSGDVYADTQKAENPLYEELRKQLANADVELRSQKRRMESLVALQEQEFARQQRVASNQALLSELTRDYDVIRKTYDDMLQKKEAARLSMTLDIEGQGVSYRIQEPATFPLKPSGFHFIHFALIGPLLGLLLPLGLLVAYVMFDPHLRSARALQKQLPDDIQLIGVIPHYRSPLGDRLLKKDMLLMLAASAIAMGLYIAITVYWHITKG</sequence>
<accession>A0A266QCT9</accession>
<name>A0A266QCT9_9GAMM</name>
<dbReference type="EMBL" id="NHNI01000001">
    <property type="protein sequence ID" value="OZY87692.1"/>
    <property type="molecule type" value="Genomic_DNA"/>
</dbReference>
<reference evidence="4" key="1">
    <citation type="submission" date="2017-05" db="EMBL/GenBank/DDBJ databases">
        <authorList>
            <person name="Barney B.M."/>
        </authorList>
    </citation>
    <scope>NUCLEOTIDE SEQUENCE [LARGE SCALE GENOMIC DNA]</scope>
    <source>
        <strain evidence="4">PSBB022</strain>
    </source>
</reference>
<dbReference type="GO" id="GO:0004713">
    <property type="term" value="F:protein tyrosine kinase activity"/>
    <property type="evidence" value="ECO:0007669"/>
    <property type="project" value="TreeGrafter"/>
</dbReference>
<keyword evidence="4" id="KW-1185">Reference proteome</keyword>
<dbReference type="GO" id="GO:0005886">
    <property type="term" value="C:plasma membrane"/>
    <property type="evidence" value="ECO:0007669"/>
    <property type="project" value="TreeGrafter"/>
</dbReference>
<dbReference type="NCBIfam" id="TIGR03007">
    <property type="entry name" value="pepcterm_ChnLen"/>
    <property type="match status" value="1"/>
</dbReference>
<protein>
    <submittedName>
        <fullName evidence="3">Chain length-determining protein</fullName>
    </submittedName>
</protein>
<dbReference type="Proteomes" id="UP000216101">
    <property type="component" value="Unassembled WGS sequence"/>
</dbReference>
<dbReference type="InterPro" id="IPR050445">
    <property type="entry name" value="Bact_polysacc_biosynth/exp"/>
</dbReference>
<gene>
    <name evidence="3" type="ORF">CBP51_12245</name>
</gene>
<dbReference type="RefSeq" id="WP_094985047.1">
    <property type="nucleotide sequence ID" value="NZ_NHNI01000001.1"/>
</dbReference>
<dbReference type="STRING" id="1209072.GCA_000766945_01747"/>
<dbReference type="InterPro" id="IPR014345">
    <property type="entry name" value="XrtA_polysacc_chain"/>
</dbReference>
<evidence type="ECO:0000256" key="1">
    <source>
        <dbReference type="SAM" id="Coils"/>
    </source>
</evidence>
<proteinExistence type="predicted"/>
<keyword evidence="2" id="KW-1133">Transmembrane helix</keyword>
<evidence type="ECO:0000313" key="3">
    <source>
        <dbReference type="EMBL" id="OZY87692.1"/>
    </source>
</evidence>
<dbReference type="AlphaFoldDB" id="A0A266QCT9"/>
<organism evidence="3 4">
    <name type="scientific">Cellvibrio mixtus</name>
    <dbReference type="NCBI Taxonomy" id="39650"/>
    <lineage>
        <taxon>Bacteria</taxon>
        <taxon>Pseudomonadati</taxon>
        <taxon>Pseudomonadota</taxon>
        <taxon>Gammaproteobacteria</taxon>
        <taxon>Cellvibrionales</taxon>
        <taxon>Cellvibrionaceae</taxon>
        <taxon>Cellvibrio</taxon>
    </lineage>
</organism>
<dbReference type="PANTHER" id="PTHR32309:SF13">
    <property type="entry name" value="FERRIC ENTEROBACTIN TRANSPORT PROTEIN FEPE"/>
    <property type="match status" value="1"/>
</dbReference>
<feature type="transmembrane region" description="Helical" evidence="2">
    <location>
        <begin position="414"/>
        <end position="439"/>
    </location>
</feature>
<comment type="caution">
    <text evidence="3">The sequence shown here is derived from an EMBL/GenBank/DDBJ whole genome shotgun (WGS) entry which is preliminary data.</text>
</comment>
<keyword evidence="2" id="KW-0472">Membrane</keyword>
<keyword evidence="1" id="KW-0175">Coiled coil</keyword>
<feature type="transmembrane region" description="Helical" evidence="2">
    <location>
        <begin position="20"/>
        <end position="42"/>
    </location>
</feature>
<evidence type="ECO:0000313" key="4">
    <source>
        <dbReference type="Proteomes" id="UP000216101"/>
    </source>
</evidence>